<protein>
    <recommendedName>
        <fullName evidence="3">Hexosyltransferase</fullName>
    </recommendedName>
</protein>
<evidence type="ECO:0000313" key="1">
    <source>
        <dbReference type="EMBL" id="TRY81016.1"/>
    </source>
</evidence>
<dbReference type="EMBL" id="VCGU01000001">
    <property type="protein sequence ID" value="TRY81016.1"/>
    <property type="molecule type" value="Genomic_DNA"/>
</dbReference>
<proteinExistence type="predicted"/>
<gene>
    <name evidence="1" type="ORF">TCAL_15521</name>
</gene>
<feature type="non-terminal residue" evidence="1">
    <location>
        <position position="115"/>
    </location>
</feature>
<evidence type="ECO:0008006" key="3">
    <source>
        <dbReference type="Google" id="ProtNLM"/>
    </source>
</evidence>
<dbReference type="AlphaFoldDB" id="A0A553PTM5"/>
<evidence type="ECO:0000313" key="2">
    <source>
        <dbReference type="Proteomes" id="UP000318571"/>
    </source>
</evidence>
<dbReference type="Proteomes" id="UP000318571">
    <property type="component" value="Chromosome 12"/>
</dbReference>
<comment type="caution">
    <text evidence="1">The sequence shown here is derived from an EMBL/GenBank/DDBJ whole genome shotgun (WGS) entry which is preliminary data.</text>
</comment>
<name>A0A553PTM5_TIGCA</name>
<organism evidence="1 2">
    <name type="scientific">Tigriopus californicus</name>
    <name type="common">Marine copepod</name>
    <dbReference type="NCBI Taxonomy" id="6832"/>
    <lineage>
        <taxon>Eukaryota</taxon>
        <taxon>Metazoa</taxon>
        <taxon>Ecdysozoa</taxon>
        <taxon>Arthropoda</taxon>
        <taxon>Crustacea</taxon>
        <taxon>Multicrustacea</taxon>
        <taxon>Hexanauplia</taxon>
        <taxon>Copepoda</taxon>
        <taxon>Harpacticoida</taxon>
        <taxon>Harpacticidae</taxon>
        <taxon>Tigriopus</taxon>
    </lineage>
</organism>
<sequence length="115" mass="12891">MEVPEINPDYLLSTDDDIYIHLPSLWGIIGAGYVIPKNLIPCLYQSALETPFIHINDAFISGYLAKMCRLSLLPAQNFQFLSLLVSIDGRISMFTTRETELLAGVPTPSLSKWFV</sequence>
<reference evidence="1 2" key="1">
    <citation type="journal article" date="2018" name="Nat. Ecol. Evol.">
        <title>Genomic signatures of mitonuclear coevolution across populations of Tigriopus californicus.</title>
        <authorList>
            <person name="Barreto F.S."/>
            <person name="Watson E.T."/>
            <person name="Lima T.G."/>
            <person name="Willett C.S."/>
            <person name="Edmands S."/>
            <person name="Li W."/>
            <person name="Burton R.S."/>
        </authorList>
    </citation>
    <scope>NUCLEOTIDE SEQUENCE [LARGE SCALE GENOMIC DNA]</scope>
    <source>
        <strain evidence="1 2">San Diego</strain>
    </source>
</reference>
<keyword evidence="2" id="KW-1185">Reference proteome</keyword>
<accession>A0A553PTM5</accession>